<feature type="compositionally biased region" description="Basic residues" evidence="1">
    <location>
        <begin position="1"/>
        <end position="19"/>
    </location>
</feature>
<keyword evidence="3" id="KW-1185">Reference proteome</keyword>
<comment type="caution">
    <text evidence="2">The sequence shown here is derived from an EMBL/GenBank/DDBJ whole genome shotgun (WGS) entry which is preliminary data.</text>
</comment>
<dbReference type="SUPFAM" id="SSF51735">
    <property type="entry name" value="NAD(P)-binding Rossmann-fold domains"/>
    <property type="match status" value="1"/>
</dbReference>
<feature type="region of interest" description="Disordered" evidence="1">
    <location>
        <begin position="226"/>
        <end position="245"/>
    </location>
</feature>
<accession>A0A8J7R8B2</accession>
<organism evidence="2 3">
    <name type="scientific">Halorubrum trapanicum</name>
    <dbReference type="NCBI Taxonomy" id="29284"/>
    <lineage>
        <taxon>Archaea</taxon>
        <taxon>Methanobacteriati</taxon>
        <taxon>Methanobacteriota</taxon>
        <taxon>Stenosarchaea group</taxon>
        <taxon>Halobacteria</taxon>
        <taxon>Halobacteriales</taxon>
        <taxon>Haloferacaceae</taxon>
        <taxon>Halorubrum</taxon>
    </lineage>
</organism>
<dbReference type="AlphaFoldDB" id="A0A8J7R8B2"/>
<protein>
    <submittedName>
        <fullName evidence="2">Nucleoside-diphosphate-sugar epimerase</fullName>
    </submittedName>
</protein>
<dbReference type="InterPro" id="IPR036291">
    <property type="entry name" value="NAD(P)-bd_dom_sf"/>
</dbReference>
<dbReference type="Gene3D" id="3.40.50.720">
    <property type="entry name" value="NAD(P)-binding Rossmann-like Domain"/>
    <property type="match status" value="1"/>
</dbReference>
<dbReference type="RefSeq" id="WP_245203274.1">
    <property type="nucleotide sequence ID" value="NZ_JAGGKE010000006.1"/>
</dbReference>
<evidence type="ECO:0000313" key="2">
    <source>
        <dbReference type="EMBL" id="MBP1901967.1"/>
    </source>
</evidence>
<evidence type="ECO:0000256" key="1">
    <source>
        <dbReference type="SAM" id="MobiDB-lite"/>
    </source>
</evidence>
<evidence type="ECO:0000313" key="3">
    <source>
        <dbReference type="Proteomes" id="UP000770586"/>
    </source>
</evidence>
<feature type="region of interest" description="Disordered" evidence="1">
    <location>
        <begin position="1"/>
        <end position="38"/>
    </location>
</feature>
<sequence>MDGRRARRRGPRGGRRRPPRAPERRGDADGTEDSYGLSKVVGEETAAAAARRHGVAAVSLRLSWVTYPGDERRREARETFDPATADPSGNCWSSVDVRDVVAAIEAAIDPDASVEGHKAVLIVGAENGLDRRDTAATIEAVHGELPAECDLDGDESVFDCSKGSGCSAGSRRTRGATTPSGGETPGSAETGIRRFRSGSLDWCELNCRICLYILKLLVERHHVAARGSTGSVPERTEALARSGRA</sequence>
<feature type="region of interest" description="Disordered" evidence="1">
    <location>
        <begin position="163"/>
        <end position="190"/>
    </location>
</feature>
<reference evidence="2 3" key="1">
    <citation type="submission" date="2021-03" db="EMBL/GenBank/DDBJ databases">
        <title>Genomic Encyclopedia of Type Strains, Phase IV (KMG-IV): sequencing the most valuable type-strain genomes for metagenomic binning, comparative biology and taxonomic classification.</title>
        <authorList>
            <person name="Goeker M."/>
        </authorList>
    </citation>
    <scope>NUCLEOTIDE SEQUENCE [LARGE SCALE GENOMIC DNA]</scope>
    <source>
        <strain evidence="2 3">DSM 12287</strain>
    </source>
</reference>
<gene>
    <name evidence="2" type="ORF">J2744_001650</name>
</gene>
<name>A0A8J7R8B2_9EURY</name>
<dbReference type="EMBL" id="JAGGKE010000006">
    <property type="protein sequence ID" value="MBP1901967.1"/>
    <property type="molecule type" value="Genomic_DNA"/>
</dbReference>
<dbReference type="Proteomes" id="UP000770586">
    <property type="component" value="Unassembled WGS sequence"/>
</dbReference>
<proteinExistence type="predicted"/>